<dbReference type="Proteomes" id="UP000232323">
    <property type="component" value="Unassembled WGS sequence"/>
</dbReference>
<evidence type="ECO:0000313" key="9">
    <source>
        <dbReference type="EMBL" id="GAX74159.1"/>
    </source>
</evidence>
<reference evidence="9 10" key="1">
    <citation type="submission" date="2017-08" db="EMBL/GenBank/DDBJ databases">
        <title>Acidophilic green algal genome provides insights into adaptation to an acidic environment.</title>
        <authorList>
            <person name="Hirooka S."/>
            <person name="Hirose Y."/>
            <person name="Kanesaki Y."/>
            <person name="Higuchi S."/>
            <person name="Fujiwara T."/>
            <person name="Onuma R."/>
            <person name="Era A."/>
            <person name="Ohbayashi R."/>
            <person name="Uzuka A."/>
            <person name="Nozaki H."/>
            <person name="Yoshikawa H."/>
            <person name="Miyagishima S.Y."/>
        </authorList>
    </citation>
    <scope>NUCLEOTIDE SEQUENCE [LARGE SCALE GENOMIC DNA]</scope>
    <source>
        <strain evidence="9 10">NIES-2499</strain>
    </source>
</reference>
<comment type="catalytic activity">
    <reaction evidence="6">
        <text>a uridine in tRNA + S-adenosyl-L-methionine = a 3-[(3S)-3-amino-3-carboxypropyl]uridine in tRNA + S-methyl-5'-thioadenosine + H(+)</text>
        <dbReference type="Rhea" id="RHEA:62432"/>
        <dbReference type="Rhea" id="RHEA-COMP:13339"/>
        <dbReference type="Rhea" id="RHEA-COMP:16092"/>
        <dbReference type="ChEBI" id="CHEBI:15378"/>
        <dbReference type="ChEBI" id="CHEBI:17509"/>
        <dbReference type="ChEBI" id="CHEBI:59789"/>
        <dbReference type="ChEBI" id="CHEBI:65315"/>
        <dbReference type="ChEBI" id="CHEBI:82930"/>
        <dbReference type="EC" id="2.5.1.25"/>
    </reaction>
</comment>
<evidence type="ECO:0000256" key="3">
    <source>
        <dbReference type="ARBA" id="ARBA00022691"/>
    </source>
</evidence>
<dbReference type="STRING" id="1157962.A0A250WTU1"/>
<name>A0A250WTU1_9CHLO</name>
<dbReference type="GO" id="GO:0008033">
    <property type="term" value="P:tRNA processing"/>
    <property type="evidence" value="ECO:0007669"/>
    <property type="project" value="UniProtKB-KW"/>
</dbReference>
<feature type="compositionally biased region" description="Polar residues" evidence="7">
    <location>
        <begin position="266"/>
        <end position="288"/>
    </location>
</feature>
<keyword evidence="3" id="KW-0949">S-adenosyl-L-methionine</keyword>
<evidence type="ECO:0000256" key="1">
    <source>
        <dbReference type="ARBA" id="ARBA00012386"/>
    </source>
</evidence>
<dbReference type="InterPro" id="IPR039262">
    <property type="entry name" value="DTWD2/TAPT"/>
</dbReference>
<organism evidence="9 10">
    <name type="scientific">Chlamydomonas eustigma</name>
    <dbReference type="NCBI Taxonomy" id="1157962"/>
    <lineage>
        <taxon>Eukaryota</taxon>
        <taxon>Viridiplantae</taxon>
        <taxon>Chlorophyta</taxon>
        <taxon>core chlorophytes</taxon>
        <taxon>Chlorophyceae</taxon>
        <taxon>CS clade</taxon>
        <taxon>Chlamydomonadales</taxon>
        <taxon>Chlamydomonadaceae</taxon>
        <taxon>Chlamydomonas</taxon>
    </lineage>
</organism>
<evidence type="ECO:0000256" key="5">
    <source>
        <dbReference type="ARBA" id="ARBA00034489"/>
    </source>
</evidence>
<keyword evidence="4" id="KW-0819">tRNA processing</keyword>
<proteinExistence type="inferred from homology"/>
<protein>
    <recommendedName>
        <fullName evidence="1">tRNA-uridine aminocarboxypropyltransferase</fullName>
        <ecNumber evidence="1">2.5.1.25</ecNumber>
    </recommendedName>
</protein>
<dbReference type="PANTHER" id="PTHR21392">
    <property type="entry name" value="TRNA-URIDINE AMINOCARBOXYPROPYLTRANSFERASE 2"/>
    <property type="match status" value="1"/>
</dbReference>
<dbReference type="AlphaFoldDB" id="A0A250WTU1"/>
<dbReference type="EMBL" id="BEGY01000006">
    <property type="protein sequence ID" value="GAX74159.1"/>
    <property type="molecule type" value="Genomic_DNA"/>
</dbReference>
<comment type="caution">
    <text evidence="9">The sequence shown here is derived from an EMBL/GenBank/DDBJ whole genome shotgun (WGS) entry which is preliminary data.</text>
</comment>
<evidence type="ECO:0000259" key="8">
    <source>
        <dbReference type="SMART" id="SM01144"/>
    </source>
</evidence>
<dbReference type="EC" id="2.5.1.25" evidence="1"/>
<feature type="region of interest" description="Disordered" evidence="7">
    <location>
        <begin position="300"/>
        <end position="335"/>
    </location>
</feature>
<dbReference type="PANTHER" id="PTHR21392:SF0">
    <property type="entry name" value="TRNA-URIDINE AMINOCARBOXYPROPYLTRANSFERASE 2"/>
    <property type="match status" value="1"/>
</dbReference>
<evidence type="ECO:0000256" key="2">
    <source>
        <dbReference type="ARBA" id="ARBA00022679"/>
    </source>
</evidence>
<sequence>MKAVTNTTLEDGYLLPHSDEINSKKRRICEGCGRPSNTCLCTALPRERIPLTGHVIVIRHPNEKSKALATIPILTKCVRNISVVHARKFKAGLSDEVDKLIQTATKGDCPLYLLFPGKGSVPLDQLSVPQKGSDAEGDVTAQNKTHYIQAAPSMDVSLYSNNASTAVPSVLEHSLEVLHDVVPLVSYDKTIPVSTPDRTPSYLLVAVDGTWREAKEMWRAVSEQLLPPNGPGIQVTLPPNGPGVQVTPPTPTTASLTSSSRHISVPDTQNTHHPNFQQDQDASCLNGNVSRNLNSISSLDSTSQLEASPTPIGPDLHSPTNHPPSCPSNLPPNDISMEYNPFITSGDSGQGLGFEAAGPCLIRTEPVEGYLTTYEALCKALVILEGERTLEHQLMEGERTLEHQLMEPLRLMTRHQARHDPAVAGRCQWAVEEGAPQLVYRPRGNKAALQQNTDE</sequence>
<feature type="compositionally biased region" description="Low complexity" evidence="7">
    <location>
        <begin position="242"/>
        <end position="260"/>
    </location>
</feature>
<dbReference type="OrthoDB" id="545722at2759"/>
<comment type="similarity">
    <text evidence="5">Belongs to the TDD superfamily. DTWD2 family.</text>
</comment>
<gene>
    <name evidence="9" type="ORF">CEUSTIGMA_g1608.t1</name>
</gene>
<dbReference type="GO" id="GO:0016432">
    <property type="term" value="F:tRNA-uridine aminocarboxypropyltransferase activity"/>
    <property type="evidence" value="ECO:0007669"/>
    <property type="project" value="UniProtKB-EC"/>
</dbReference>
<evidence type="ECO:0000313" key="10">
    <source>
        <dbReference type="Proteomes" id="UP000232323"/>
    </source>
</evidence>
<keyword evidence="2" id="KW-0808">Transferase</keyword>
<keyword evidence="10" id="KW-1185">Reference proteome</keyword>
<evidence type="ECO:0000256" key="7">
    <source>
        <dbReference type="SAM" id="MobiDB-lite"/>
    </source>
</evidence>
<accession>A0A250WTU1</accession>
<evidence type="ECO:0000256" key="4">
    <source>
        <dbReference type="ARBA" id="ARBA00022694"/>
    </source>
</evidence>
<feature type="domain" description="DTW" evidence="8">
    <location>
        <begin position="25"/>
        <end position="421"/>
    </location>
</feature>
<dbReference type="SMART" id="SM01144">
    <property type="entry name" value="DTW"/>
    <property type="match status" value="1"/>
</dbReference>
<dbReference type="Pfam" id="PF03942">
    <property type="entry name" value="DTW"/>
    <property type="match status" value="1"/>
</dbReference>
<dbReference type="InterPro" id="IPR005636">
    <property type="entry name" value="DTW"/>
</dbReference>
<feature type="region of interest" description="Disordered" evidence="7">
    <location>
        <begin position="229"/>
        <end position="288"/>
    </location>
</feature>
<evidence type="ECO:0000256" key="6">
    <source>
        <dbReference type="ARBA" id="ARBA00048718"/>
    </source>
</evidence>
<feature type="compositionally biased region" description="Pro residues" evidence="7">
    <location>
        <begin position="321"/>
        <end position="330"/>
    </location>
</feature>